<dbReference type="PANTHER" id="PTHR24060">
    <property type="entry name" value="METABOTROPIC GLUTAMATE RECEPTOR"/>
    <property type="match status" value="1"/>
</dbReference>
<dbReference type="GO" id="GO:0016020">
    <property type="term" value="C:membrane"/>
    <property type="evidence" value="ECO:0007669"/>
    <property type="project" value="UniProtKB-SubCell"/>
</dbReference>
<dbReference type="SUPFAM" id="SSF53822">
    <property type="entry name" value="Periplasmic binding protein-like I"/>
    <property type="match status" value="1"/>
</dbReference>
<protein>
    <recommendedName>
        <fullName evidence="8">G-protein coupled receptors family 3 profile domain-containing protein</fullName>
    </recommendedName>
</protein>
<proteinExistence type="predicted"/>
<keyword evidence="4 6" id="KW-0472">Membrane</keyword>
<feature type="signal peptide" evidence="7">
    <location>
        <begin position="1"/>
        <end position="20"/>
    </location>
</feature>
<gene>
    <name evidence="9" type="ORF">R5R35_006640</name>
</gene>
<dbReference type="GO" id="GO:0005118">
    <property type="term" value="F:sevenless binding"/>
    <property type="evidence" value="ECO:0007669"/>
    <property type="project" value="InterPro"/>
</dbReference>
<evidence type="ECO:0000256" key="3">
    <source>
        <dbReference type="ARBA" id="ARBA00022989"/>
    </source>
</evidence>
<feature type="domain" description="G-protein coupled receptors family 3 profile" evidence="8">
    <location>
        <begin position="610"/>
        <end position="708"/>
    </location>
</feature>
<comment type="subcellular location">
    <subcellularLocation>
        <location evidence="1">Membrane</location>
        <topology evidence="1">Multi-pass membrane protein</topology>
    </subcellularLocation>
</comment>
<dbReference type="Pfam" id="PF00003">
    <property type="entry name" value="7tm_3"/>
    <property type="match status" value="1"/>
</dbReference>
<dbReference type="InterPro" id="IPR050726">
    <property type="entry name" value="mGluR"/>
</dbReference>
<keyword evidence="7" id="KW-0732">Signal</keyword>
<dbReference type="GO" id="GO:0007601">
    <property type="term" value="P:visual perception"/>
    <property type="evidence" value="ECO:0007669"/>
    <property type="project" value="InterPro"/>
</dbReference>
<feature type="transmembrane region" description="Helical" evidence="6">
    <location>
        <begin position="464"/>
        <end position="489"/>
    </location>
</feature>
<dbReference type="PRINTS" id="PR01223">
    <property type="entry name" value="BRIDEOF7LESS"/>
</dbReference>
<feature type="transmembrane region" description="Helical" evidence="6">
    <location>
        <begin position="652"/>
        <end position="675"/>
    </location>
</feature>
<feature type="chain" id="PRO_5042932313" description="G-protein coupled receptors family 3 profile domain-containing protein" evidence="7">
    <location>
        <begin position="21"/>
        <end position="800"/>
    </location>
</feature>
<dbReference type="Proteomes" id="UP001378592">
    <property type="component" value="Unassembled WGS sequence"/>
</dbReference>
<dbReference type="AlphaFoldDB" id="A0AAN9VQH5"/>
<dbReference type="EMBL" id="JAZDUA010000284">
    <property type="protein sequence ID" value="KAK7862269.1"/>
    <property type="molecule type" value="Genomic_DNA"/>
</dbReference>
<evidence type="ECO:0000256" key="4">
    <source>
        <dbReference type="ARBA" id="ARBA00023136"/>
    </source>
</evidence>
<evidence type="ECO:0000313" key="9">
    <source>
        <dbReference type="EMBL" id="KAK7862269.1"/>
    </source>
</evidence>
<keyword evidence="2 6" id="KW-0812">Transmembrane</keyword>
<dbReference type="InterPro" id="IPR028082">
    <property type="entry name" value="Peripla_BP_I"/>
</dbReference>
<evidence type="ECO:0000256" key="7">
    <source>
        <dbReference type="SAM" id="SignalP"/>
    </source>
</evidence>
<keyword evidence="3 6" id="KW-1133">Transmembrane helix</keyword>
<name>A0AAN9VQH5_9ORTH</name>
<feature type="transmembrane region" description="Helical" evidence="6">
    <location>
        <begin position="687"/>
        <end position="706"/>
    </location>
</feature>
<feature type="transmembrane region" description="Helical" evidence="6">
    <location>
        <begin position="501"/>
        <end position="519"/>
    </location>
</feature>
<organism evidence="9 10">
    <name type="scientific">Gryllus longicercus</name>
    <dbReference type="NCBI Taxonomy" id="2509291"/>
    <lineage>
        <taxon>Eukaryota</taxon>
        <taxon>Metazoa</taxon>
        <taxon>Ecdysozoa</taxon>
        <taxon>Arthropoda</taxon>
        <taxon>Hexapoda</taxon>
        <taxon>Insecta</taxon>
        <taxon>Pterygota</taxon>
        <taxon>Neoptera</taxon>
        <taxon>Polyneoptera</taxon>
        <taxon>Orthoptera</taxon>
        <taxon>Ensifera</taxon>
        <taxon>Gryllidea</taxon>
        <taxon>Grylloidea</taxon>
        <taxon>Gryllidae</taxon>
        <taxon>Gryllinae</taxon>
        <taxon>Gryllus</taxon>
    </lineage>
</organism>
<evidence type="ECO:0000313" key="10">
    <source>
        <dbReference type="Proteomes" id="UP001378592"/>
    </source>
</evidence>
<keyword evidence="10" id="KW-1185">Reference proteome</keyword>
<reference evidence="9 10" key="1">
    <citation type="submission" date="2024-03" db="EMBL/GenBank/DDBJ databases">
        <title>The genome assembly and annotation of the cricket Gryllus longicercus Weissman &amp; Gray.</title>
        <authorList>
            <person name="Szrajer S."/>
            <person name="Gray D."/>
            <person name="Ylla G."/>
        </authorList>
    </citation>
    <scope>NUCLEOTIDE SEQUENCE [LARGE SCALE GENOMIC DNA]</scope>
    <source>
        <strain evidence="9">DAG 2021-001</strain>
        <tissue evidence="9">Whole body minus gut</tissue>
    </source>
</reference>
<feature type="transmembrane region" description="Helical" evidence="6">
    <location>
        <begin position="531"/>
        <end position="556"/>
    </location>
</feature>
<keyword evidence="5" id="KW-0325">Glycoprotein</keyword>
<evidence type="ECO:0000256" key="6">
    <source>
        <dbReference type="SAM" id="Phobius"/>
    </source>
</evidence>
<dbReference type="InterPro" id="IPR017978">
    <property type="entry name" value="GPCR_3_C"/>
</dbReference>
<evidence type="ECO:0000256" key="2">
    <source>
        <dbReference type="ARBA" id="ARBA00022692"/>
    </source>
</evidence>
<feature type="transmembrane region" description="Helical" evidence="6">
    <location>
        <begin position="620"/>
        <end position="640"/>
    </location>
</feature>
<dbReference type="GO" id="GO:0004930">
    <property type="term" value="F:G protein-coupled receptor activity"/>
    <property type="evidence" value="ECO:0007669"/>
    <property type="project" value="InterPro"/>
</dbReference>
<comment type="caution">
    <text evidence="9">The sequence shown here is derived from an EMBL/GenBank/DDBJ whole genome shotgun (WGS) entry which is preliminary data.</text>
</comment>
<dbReference type="PROSITE" id="PS50259">
    <property type="entry name" value="G_PROTEIN_RECEP_F3_4"/>
    <property type="match status" value="1"/>
</dbReference>
<evidence type="ECO:0000256" key="1">
    <source>
        <dbReference type="ARBA" id="ARBA00004141"/>
    </source>
</evidence>
<dbReference type="InterPro" id="IPR002956">
    <property type="entry name" value="Bride_of_7less"/>
</dbReference>
<feature type="transmembrane region" description="Helical" evidence="6">
    <location>
        <begin position="577"/>
        <end position="600"/>
    </location>
</feature>
<accession>A0AAN9VQH5</accession>
<evidence type="ECO:0000259" key="8">
    <source>
        <dbReference type="PROSITE" id="PS50259"/>
    </source>
</evidence>
<evidence type="ECO:0000256" key="5">
    <source>
        <dbReference type="ARBA" id="ARBA00023180"/>
    </source>
</evidence>
<dbReference type="Gene3D" id="3.40.50.2300">
    <property type="match status" value="2"/>
</dbReference>
<sequence length="800" mass="89765">MNIAICTYVICIFLVNYATPENACAKSAILELAGDATITGLFNIHKGPNCSEGDPTGLQQMAAAAWIVNTLNQNNFLPGIKIGIDLYDACTTDLDELMKSFTNENCKKSYNLGLLTIPELEQNLLSVSSSNDTLIFFTDSQSPKQLLIDTTVNVLVSLNWTKVDYLFAPSEAFLYTFNKRSYHNGICIVKQHVLPDFQNMHWKHLLHRAVLMERNNTLIVLFGTWEQMLSVVEALSVLNSSIQWILVPFDTMTQRSDIENAPRNSLVVLPAIGILQEKKIHEDMNLAHDHQMFNATGHSEKRIFINYPLFMNVAFPVLNILSKFKAAVSEYCTPDSADYICSTLSSVYFNYSSEPPKRDFIMKMILSSDYIIVTAISHIGDNNNLEDFAIYEESPEHEETPIKVVSDNYNDVFQGDFCNIDGSNSSFLNDCSYCSNFAGEQVEIGDKIGNFDQVYQLMSWRPEAWVAAVTSIGAVGITCALAITIFISVRICKGDILEGNPFFSYLLLLSVIFTYLSTLPFSFKYDDHDEYLSNLFCALRITGTSMSYAFLFSIMLSRSLMLASFDNDGPFMSHINGFMQSILCIFILGVQIALSVQFLIIRTNFLNAEKCTSMYEGYNFQILLCYDVFLLLLLVCTSPFSVRSKRNYSEGMFFTVASFICMLIWISWTAAYLVLPREWKDVAISGGLAATATGILVTVFIPRTYLMMTAIVRDNLTSALPSLACTNSTSILDLNYRTTSNQVLYDCVNPFPGGQLNPNFYSEQPQAISIVKPEDIDPITPEGTYEMYDSPTSPNKVTHF</sequence>